<feature type="region of interest" description="Disordered" evidence="1">
    <location>
        <begin position="120"/>
        <end position="194"/>
    </location>
</feature>
<keyword evidence="3" id="KW-1185">Reference proteome</keyword>
<name>A0AAV2K249_KNICA</name>
<gene>
    <name evidence="2" type="ORF">KC01_LOCUS14215</name>
</gene>
<sequence>MREVGRFRNNPLRSKLPVRGYSKLEFHGMKELGLAESPAVEPSVAFHLHPNRRTMSASRELLEETGQQLDCGSPNLVLWEEICVVNDLSLHSTRGAVQGCGHVMGLAVAGEGVAFSLCLPRKQPPRPAQPQRAGPSGKAGPRAPQRGAPQHPGQHSGLQQRSRNPRAWGKHSYAAVAAKNRSSQLVESKKKCSS</sequence>
<reference evidence="2 3" key="1">
    <citation type="submission" date="2024-04" db="EMBL/GenBank/DDBJ databases">
        <authorList>
            <person name="Waldvogel A.-M."/>
            <person name="Schoenle A."/>
        </authorList>
    </citation>
    <scope>NUCLEOTIDE SEQUENCE [LARGE SCALE GENOMIC DNA]</scope>
</reference>
<evidence type="ECO:0000256" key="1">
    <source>
        <dbReference type="SAM" id="MobiDB-lite"/>
    </source>
</evidence>
<evidence type="ECO:0000313" key="3">
    <source>
        <dbReference type="Proteomes" id="UP001497482"/>
    </source>
</evidence>
<accession>A0AAV2K249</accession>
<proteinExistence type="predicted"/>
<evidence type="ECO:0000313" key="2">
    <source>
        <dbReference type="EMBL" id="CAL1583784.1"/>
    </source>
</evidence>
<protein>
    <submittedName>
        <fullName evidence="2">Uncharacterized protein</fullName>
    </submittedName>
</protein>
<dbReference type="AlphaFoldDB" id="A0AAV2K249"/>
<dbReference type="EMBL" id="OZ035838">
    <property type="protein sequence ID" value="CAL1583784.1"/>
    <property type="molecule type" value="Genomic_DNA"/>
</dbReference>
<organism evidence="2 3">
    <name type="scientific">Knipowitschia caucasica</name>
    <name type="common">Caucasian dwarf goby</name>
    <name type="synonym">Pomatoschistus caucasicus</name>
    <dbReference type="NCBI Taxonomy" id="637954"/>
    <lineage>
        <taxon>Eukaryota</taxon>
        <taxon>Metazoa</taxon>
        <taxon>Chordata</taxon>
        <taxon>Craniata</taxon>
        <taxon>Vertebrata</taxon>
        <taxon>Euteleostomi</taxon>
        <taxon>Actinopterygii</taxon>
        <taxon>Neopterygii</taxon>
        <taxon>Teleostei</taxon>
        <taxon>Neoteleostei</taxon>
        <taxon>Acanthomorphata</taxon>
        <taxon>Gobiaria</taxon>
        <taxon>Gobiiformes</taxon>
        <taxon>Gobioidei</taxon>
        <taxon>Gobiidae</taxon>
        <taxon>Gobiinae</taxon>
        <taxon>Knipowitschia</taxon>
    </lineage>
</organism>
<dbReference type="Proteomes" id="UP001497482">
    <property type="component" value="Chromosome 16"/>
</dbReference>